<keyword evidence="1" id="KW-1133">Transmembrane helix</keyword>
<protein>
    <recommendedName>
        <fullName evidence="2">DUF6644 domain-containing protein</fullName>
    </recommendedName>
</protein>
<feature type="transmembrane region" description="Helical" evidence="1">
    <location>
        <begin position="32"/>
        <end position="56"/>
    </location>
</feature>
<dbReference type="GeneID" id="70688097"/>
<feature type="transmembrane region" description="Helical" evidence="1">
    <location>
        <begin position="68"/>
        <end position="88"/>
    </location>
</feature>
<dbReference type="EMBL" id="JABEMD010000031">
    <property type="protein sequence ID" value="NNH12656.1"/>
    <property type="molecule type" value="Genomic_DNA"/>
</dbReference>
<organism evidence="3 5">
    <name type="scientific">Cupriavidus gilardii</name>
    <dbReference type="NCBI Taxonomy" id="82541"/>
    <lineage>
        <taxon>Bacteria</taxon>
        <taxon>Pseudomonadati</taxon>
        <taxon>Pseudomonadota</taxon>
        <taxon>Betaproteobacteria</taxon>
        <taxon>Burkholderiales</taxon>
        <taxon>Burkholderiaceae</taxon>
        <taxon>Cupriavidus</taxon>
    </lineage>
</organism>
<dbReference type="Proteomes" id="UP000542973">
    <property type="component" value="Unassembled WGS sequence"/>
</dbReference>
<evidence type="ECO:0000313" key="5">
    <source>
        <dbReference type="Proteomes" id="UP000542973"/>
    </source>
</evidence>
<dbReference type="RefSeq" id="WP_053823708.1">
    <property type="nucleotide sequence ID" value="NZ_BAAAEB010000022.1"/>
</dbReference>
<keyword evidence="6" id="KW-1185">Reference proteome</keyword>
<dbReference type="AlphaFoldDB" id="A0A6N1BD71"/>
<dbReference type="EMBL" id="CP098735">
    <property type="protein sequence ID" value="USE77421.1"/>
    <property type="molecule type" value="Genomic_DNA"/>
</dbReference>
<feature type="transmembrane region" description="Helical" evidence="1">
    <location>
        <begin position="143"/>
        <end position="166"/>
    </location>
</feature>
<feature type="transmembrane region" description="Helical" evidence="1">
    <location>
        <begin position="100"/>
        <end position="122"/>
    </location>
</feature>
<dbReference type="InterPro" id="IPR046586">
    <property type="entry name" value="DUF6644"/>
</dbReference>
<reference evidence="3 5" key="1">
    <citation type="submission" date="2020-05" db="EMBL/GenBank/DDBJ databases">
        <title>MicrobeNet Type strains.</title>
        <authorList>
            <person name="Nicholson A.C."/>
        </authorList>
    </citation>
    <scope>NUCLEOTIDE SEQUENCE [LARGE SCALE GENOMIC DNA]</scope>
    <source>
        <strain evidence="3 5">ATCC 700815</strain>
    </source>
</reference>
<dbReference type="Proteomes" id="UP001056648">
    <property type="component" value="Chromosome 1"/>
</dbReference>
<evidence type="ECO:0000313" key="3">
    <source>
        <dbReference type="EMBL" id="NNH12656.1"/>
    </source>
</evidence>
<name>A0A6N1BD71_9BURK</name>
<proteinExistence type="predicted"/>
<accession>A0A6N1BD71</accession>
<feature type="domain" description="DUF6644" evidence="2">
    <location>
        <begin position="32"/>
        <end position="167"/>
    </location>
</feature>
<reference evidence="4" key="2">
    <citation type="submission" date="2022-06" db="EMBL/GenBank/DDBJ databases">
        <title>Complete genome sequence and characterization of Cupriavidus gilardii QJ1 isolated from contaminating cells.</title>
        <authorList>
            <person name="Qi J."/>
        </authorList>
    </citation>
    <scope>NUCLEOTIDE SEQUENCE</scope>
    <source>
        <strain evidence="4">QJ1</strain>
    </source>
</reference>
<evidence type="ECO:0000256" key="1">
    <source>
        <dbReference type="SAM" id="Phobius"/>
    </source>
</evidence>
<dbReference type="Pfam" id="PF20349">
    <property type="entry name" value="DUF6644"/>
    <property type="match status" value="1"/>
</dbReference>
<keyword evidence="1" id="KW-0812">Transmembrane</keyword>
<evidence type="ECO:0000259" key="2">
    <source>
        <dbReference type="Pfam" id="PF20349"/>
    </source>
</evidence>
<sequence>MASLTGLGATLASLPLSSALRASAWAYPLVEIVHLAGMALLFGTIAVVDLRLAGLWRNLPVTALLRQVLPLTMAAFVAVAVSGVLLLLAHADELATNPALYAKLALIAVGLLNALAFHLWPYRALQRADGPADWNIGARPPGWARTAAVLSLLTWTLVIAAGRLIAYV</sequence>
<evidence type="ECO:0000313" key="4">
    <source>
        <dbReference type="EMBL" id="USE77421.1"/>
    </source>
</evidence>
<evidence type="ECO:0000313" key="6">
    <source>
        <dbReference type="Proteomes" id="UP001056648"/>
    </source>
</evidence>
<keyword evidence="1" id="KW-0472">Membrane</keyword>
<gene>
    <name evidence="3" type="ORF">HLB16_17435</name>
    <name evidence="4" type="ORF">NDR89_09280</name>
</gene>